<comment type="caution">
    <text evidence="5">The sequence shown here is derived from an EMBL/GenBank/DDBJ whole genome shotgun (WGS) entry which is preliminary data.</text>
</comment>
<evidence type="ECO:0000313" key="6">
    <source>
        <dbReference type="Proteomes" id="UP000584642"/>
    </source>
</evidence>
<protein>
    <submittedName>
        <fullName evidence="5">Chemotaxis protein</fullName>
    </submittedName>
</protein>
<dbReference type="Gene3D" id="1.10.287.950">
    <property type="entry name" value="Methyl-accepting chemotaxis protein"/>
    <property type="match status" value="1"/>
</dbReference>
<dbReference type="Gene3D" id="1.20.120.30">
    <property type="entry name" value="Aspartate receptor, ligand-binding domain"/>
    <property type="match status" value="1"/>
</dbReference>
<dbReference type="PANTHER" id="PTHR32089:SF112">
    <property type="entry name" value="LYSOZYME-LIKE PROTEIN-RELATED"/>
    <property type="match status" value="1"/>
</dbReference>
<dbReference type="PROSITE" id="PS50111">
    <property type="entry name" value="CHEMOTAXIS_TRANSDUC_2"/>
    <property type="match status" value="1"/>
</dbReference>
<dbReference type="SUPFAM" id="SSF58104">
    <property type="entry name" value="Methyl-accepting chemotaxis protein (MCP) signaling domain"/>
    <property type="match status" value="1"/>
</dbReference>
<comment type="similarity">
    <text evidence="2">Belongs to the methyl-accepting chemotaxis (MCP) protein family.</text>
</comment>
<keyword evidence="1 3" id="KW-0807">Transducer</keyword>
<dbReference type="Proteomes" id="UP000584642">
    <property type="component" value="Unassembled WGS sequence"/>
</dbReference>
<evidence type="ECO:0000259" key="4">
    <source>
        <dbReference type="PROSITE" id="PS50111"/>
    </source>
</evidence>
<feature type="domain" description="Methyl-accepting transducer" evidence="4">
    <location>
        <begin position="102"/>
        <end position="305"/>
    </location>
</feature>
<keyword evidence="6" id="KW-1185">Reference proteome</keyword>
<dbReference type="Pfam" id="PF00015">
    <property type="entry name" value="MCPsignal"/>
    <property type="match status" value="1"/>
</dbReference>
<accession>A0ABX2TBJ8</accession>
<evidence type="ECO:0000256" key="2">
    <source>
        <dbReference type="ARBA" id="ARBA00029447"/>
    </source>
</evidence>
<reference evidence="5 6" key="1">
    <citation type="submission" date="2020-05" db="EMBL/GenBank/DDBJ databases">
        <title>Azospirillum oleiclasticum sp. nov, a nitrogen-fixing and heavy crude oil-emulsifying bacterium isolated from the crude oil of Yumen Oilfield.</title>
        <authorList>
            <person name="Wu D."/>
            <person name="Cai M."/>
            <person name="Zhang X."/>
        </authorList>
    </citation>
    <scope>NUCLEOTIDE SEQUENCE [LARGE SCALE GENOMIC DNA]</scope>
    <source>
        <strain evidence="5 6">ROY-1-1-2</strain>
    </source>
</reference>
<dbReference type="Pfam" id="PF13682">
    <property type="entry name" value="CZB"/>
    <property type="match status" value="1"/>
</dbReference>
<dbReference type="SMART" id="SM00283">
    <property type="entry name" value="MA"/>
    <property type="match status" value="1"/>
</dbReference>
<dbReference type="PANTHER" id="PTHR32089">
    <property type="entry name" value="METHYL-ACCEPTING CHEMOTAXIS PROTEIN MCPB"/>
    <property type="match status" value="1"/>
</dbReference>
<dbReference type="InterPro" id="IPR025991">
    <property type="entry name" value="Chemoreceptor_zinc-bind_dom"/>
</dbReference>
<evidence type="ECO:0000256" key="3">
    <source>
        <dbReference type="PROSITE-ProRule" id="PRU00284"/>
    </source>
</evidence>
<organism evidence="5 6">
    <name type="scientific">Azospirillum oleiclasticum</name>
    <dbReference type="NCBI Taxonomy" id="2735135"/>
    <lineage>
        <taxon>Bacteria</taxon>
        <taxon>Pseudomonadati</taxon>
        <taxon>Pseudomonadota</taxon>
        <taxon>Alphaproteobacteria</taxon>
        <taxon>Rhodospirillales</taxon>
        <taxon>Azospirillaceae</taxon>
        <taxon>Azospirillum</taxon>
    </lineage>
</organism>
<dbReference type="InterPro" id="IPR004090">
    <property type="entry name" value="Chemotax_Me-accpt_rcpt"/>
</dbReference>
<evidence type="ECO:0000256" key="1">
    <source>
        <dbReference type="ARBA" id="ARBA00023224"/>
    </source>
</evidence>
<gene>
    <name evidence="5" type="ORF">HND93_18095</name>
</gene>
<dbReference type="PRINTS" id="PR00260">
    <property type="entry name" value="CHEMTRNSDUCR"/>
</dbReference>
<evidence type="ECO:0000313" key="5">
    <source>
        <dbReference type="EMBL" id="NYZ21628.1"/>
    </source>
</evidence>
<dbReference type="CDD" id="cd11386">
    <property type="entry name" value="MCP_signal"/>
    <property type="match status" value="1"/>
</dbReference>
<dbReference type="RefSeq" id="WP_180283399.1">
    <property type="nucleotide sequence ID" value="NZ_JABFDB010000012.1"/>
</dbReference>
<dbReference type="InterPro" id="IPR004089">
    <property type="entry name" value="MCPsignal_dom"/>
</dbReference>
<dbReference type="EMBL" id="JABFDB010000012">
    <property type="protein sequence ID" value="NYZ21628.1"/>
    <property type="molecule type" value="Genomic_DNA"/>
</dbReference>
<sequence>MPFWTRRSPAEPVADTTATRPAPVDLAPLIRALADGQYVRIPDAAGDTARALRDLAGVLERQSFDELKALVDVSVQCGGALVSVITLMRDTRVISDRSQGIAAAAQEMVGSVQEIARLGERTAGEARSMRGVAADGLGAAERAVASMDRIAAAVGDASSKVESLAEASSSIGSIVKEIEAIASQTNLLALNATIEAARAGEAGKGFAVVATEVKNLAGQTADATEEIRRRIEQIRADMDTIVRSMQVSSEAVQQGGSVIAESGRHIRAVEQRIDGITGGVAEIASVLTQQQAATHEVAGGIQTVADMVAHSATAIDQLTQAMTASDGAISAALEALMTRDFAGKVVQIAKADHVRFKRGIYEALAGRSRLRADGVADHHHCRLGKWYDGVQDPAVRSSPAFRTLEAPHRRFHEAGKEALTLLERGDPDAALLRLDEVERLSDEVLGLLDQLAAQIARR</sequence>
<proteinExistence type="inferred from homology"/>
<name>A0ABX2TBJ8_9PROT</name>